<name>A0A4V6DTR4_9PEZI</name>
<evidence type="ECO:0000313" key="2">
    <source>
        <dbReference type="Proteomes" id="UP000308133"/>
    </source>
</evidence>
<accession>A0A4V6DTR4</accession>
<evidence type="ECO:0000313" key="1">
    <source>
        <dbReference type="EMBL" id="TKX21682.1"/>
    </source>
</evidence>
<comment type="caution">
    <text evidence="1">The sequence shown here is derived from an EMBL/GenBank/DDBJ whole genome shotgun (WGS) entry which is preliminary data.</text>
</comment>
<dbReference type="AlphaFoldDB" id="A0A4V6DTR4"/>
<protein>
    <submittedName>
        <fullName evidence="1">Uncharacterized protein</fullName>
    </submittedName>
</protein>
<sequence length="169" mass="19652">MAKYAAGFRNSSEHFTYVKWTAATKELLSKMDPDSKTPAELESFERFRTAVLTEMKTWPGYSMTLELQDDLGDIFQSILDLVKIIHLHPAAYWLTFKPVFNHPRALYHFDDKDSEDVMTVDYGDPRRPIALSGCFFPALIKYSNEEGQQVYIFIRLWPALHHILMSQIQ</sequence>
<gene>
    <name evidence="1" type="ORF">C1H76_6178</name>
</gene>
<dbReference type="EMBL" id="PTQR01000080">
    <property type="protein sequence ID" value="TKX21682.1"/>
    <property type="molecule type" value="Genomic_DNA"/>
</dbReference>
<organism evidence="1 2">
    <name type="scientific">Elsinoe australis</name>
    <dbReference type="NCBI Taxonomy" id="40998"/>
    <lineage>
        <taxon>Eukaryota</taxon>
        <taxon>Fungi</taxon>
        <taxon>Dikarya</taxon>
        <taxon>Ascomycota</taxon>
        <taxon>Pezizomycotina</taxon>
        <taxon>Dothideomycetes</taxon>
        <taxon>Dothideomycetidae</taxon>
        <taxon>Myriangiales</taxon>
        <taxon>Elsinoaceae</taxon>
        <taxon>Elsinoe</taxon>
    </lineage>
</organism>
<proteinExistence type="predicted"/>
<dbReference type="Proteomes" id="UP000308133">
    <property type="component" value="Unassembled WGS sequence"/>
</dbReference>
<reference evidence="1 2" key="1">
    <citation type="submission" date="2018-02" db="EMBL/GenBank/DDBJ databases">
        <title>Draft genome sequences of Elsinoe sp., causing black scab on jojoba.</title>
        <authorList>
            <person name="Stodart B."/>
            <person name="Jeffress S."/>
            <person name="Ash G."/>
            <person name="Arun Chinnappa K."/>
        </authorList>
    </citation>
    <scope>NUCLEOTIDE SEQUENCE [LARGE SCALE GENOMIC DNA]</scope>
    <source>
        <strain evidence="1 2">Hillstone_2</strain>
    </source>
</reference>